<feature type="compositionally biased region" description="Polar residues" evidence="1">
    <location>
        <begin position="300"/>
        <end position="316"/>
    </location>
</feature>
<feature type="region of interest" description="Disordered" evidence="1">
    <location>
        <begin position="1"/>
        <end position="38"/>
    </location>
</feature>
<dbReference type="EMBL" id="LN609303">
    <property type="protein sequence ID" value="CEF57458.1"/>
    <property type="molecule type" value="Genomic_DNA"/>
</dbReference>
<evidence type="ECO:0000313" key="4">
    <source>
        <dbReference type="Proteomes" id="UP000068250"/>
    </source>
</evidence>
<organism evidence="2 4">
    <name type="scientific">Acetobacter ghanensis</name>
    <dbReference type="NCBI Taxonomy" id="431306"/>
    <lineage>
        <taxon>Bacteria</taxon>
        <taxon>Pseudomonadati</taxon>
        <taxon>Pseudomonadota</taxon>
        <taxon>Alphaproteobacteria</taxon>
        <taxon>Acetobacterales</taxon>
        <taxon>Acetobacteraceae</taxon>
        <taxon>Acetobacter</taxon>
    </lineage>
</organism>
<evidence type="ECO:0000313" key="2">
    <source>
        <dbReference type="EMBL" id="CEF57458.1"/>
    </source>
</evidence>
<reference evidence="2" key="1">
    <citation type="submission" date="2014-09" db="EMBL/GenBank/DDBJ databases">
        <authorList>
            <person name="Magalhaes I.L.F."/>
            <person name="Oliveira U."/>
            <person name="Santos F.R."/>
            <person name="Vidigal T.H.D.A."/>
            <person name="Brescovit A.D."/>
            <person name="Santos A.J."/>
        </authorList>
    </citation>
    <scope>NUCLEOTIDE SEQUENCE</scope>
    <source>
        <strain evidence="2">LMG 23848T</strain>
    </source>
</reference>
<dbReference type="PATRIC" id="fig|431306.5.peg.2893"/>
<evidence type="ECO:0000256" key="1">
    <source>
        <dbReference type="SAM" id="MobiDB-lite"/>
    </source>
</evidence>
<dbReference type="AlphaFoldDB" id="A0A0U5F771"/>
<evidence type="ECO:0000313" key="3">
    <source>
        <dbReference type="EMBL" id="NHO40530.1"/>
    </source>
</evidence>
<sequence>MSETLSAVQPTATPSSTMSGVLQAMAQQQQSVPEDQRGLADRLKELQEQLENDPSLENDPKFATHVAWLMQDWPKFSGTGQGVQVSPLLQAGLTSMAGQYPGMSNPQMASMLQQTASMNDRQLVADIRNASVELGSLPAEQQTSFLITAGVNALEARAALAGVAPAPQPVPVAQPAPAPQPAPVVAPEASVAVPEVVSENVAQTGPAVAQSEPGVVEPVSAVAASVVAESTTQAASHEATVDPRQEVGETVRPASEPDVDQDDPSHGHASMNIPFGDENGNSVSRAGEAVEASGGEPKAQTVQDSGRTAGEQTVQPGVTKEQEDEARRRDAELNKQAQANPPEQRQGTQQKQAKQTNGQKEQQGTQSQTQNKEMELEQLGAKATSVDQAQTTAQAQPTQAQPAQAPVGSLAGHAVSKVANIAKSWLANQALASDQRRIDSLVATVDSDIRTADTNYQDLKQTAAPFFKKMEETARQEGVKPAALIASMGEGGKHHGLWQEFEKLRLSDERVGKAYSNLGHTLQNMRLNLGSLQSEAAERGATNAQSVVEVEERAGQKAMEMEDVPGRNPGESLIKNIGGALERIMEKVKARFLALTQGREQGRDNSPSMGA</sequence>
<dbReference type="Proteomes" id="UP000657200">
    <property type="component" value="Unassembled WGS sequence"/>
</dbReference>
<feature type="compositionally biased region" description="Basic and acidic residues" evidence="1">
    <location>
        <begin position="239"/>
        <end position="249"/>
    </location>
</feature>
<evidence type="ECO:0000313" key="5">
    <source>
        <dbReference type="Proteomes" id="UP000657200"/>
    </source>
</evidence>
<gene>
    <name evidence="2" type="ORF">AGA_1P155</name>
    <name evidence="3" type="ORF">GOB80_12795</name>
</gene>
<dbReference type="RefSeq" id="WP_059024985.1">
    <property type="nucleotide sequence ID" value="NZ_LN609303.1"/>
</dbReference>
<dbReference type="EMBL" id="WOTE01000017">
    <property type="protein sequence ID" value="NHO40530.1"/>
    <property type="molecule type" value="Genomic_DNA"/>
</dbReference>
<feature type="compositionally biased region" description="Low complexity" evidence="1">
    <location>
        <begin position="344"/>
        <end position="371"/>
    </location>
</feature>
<name>A0A0U5F771_9PROT</name>
<reference evidence="4" key="2">
    <citation type="submission" date="2014-09" db="EMBL/GenBank/DDBJ databases">
        <authorList>
            <person name="Illeghems K.G."/>
        </authorList>
    </citation>
    <scope>NUCLEOTIDE SEQUENCE [LARGE SCALE GENOMIC DNA]</scope>
    <source>
        <strain evidence="4">LMG 23848T</strain>
        <plasmid evidence="4">1P</plasmid>
    </source>
</reference>
<geneLocation type="plasmid" evidence="4">
    <name>1P</name>
</geneLocation>
<protein>
    <submittedName>
        <fullName evidence="2">Uncharacterized protein</fullName>
    </submittedName>
</protein>
<feature type="region of interest" description="Disordered" evidence="1">
    <location>
        <begin position="230"/>
        <end position="401"/>
    </location>
</feature>
<proteinExistence type="predicted"/>
<accession>A0A0U5F771</accession>
<dbReference type="Proteomes" id="UP000068250">
    <property type="component" value="Plasmid 1P"/>
</dbReference>
<keyword evidence="5" id="KW-1185">Reference proteome</keyword>
<reference evidence="3 5" key="3">
    <citation type="journal article" date="2020" name="Int. J. Syst. Evol. Microbiol.">
        <title>Novel acetic acid bacteria from cider fermentations: Acetobacter conturbans sp. nov. and Acetobacter fallax sp. nov.</title>
        <authorList>
            <person name="Sombolestani A.S."/>
            <person name="Cleenwerck I."/>
            <person name="Cnockaert M."/>
            <person name="Borremans W."/>
            <person name="Wieme A.D."/>
            <person name="De Vuyst L."/>
            <person name="Vandamme P."/>
        </authorList>
    </citation>
    <scope>NUCLEOTIDE SEQUENCE [LARGE SCALE GENOMIC DNA]</scope>
    <source>
        <strain evidence="3 5">LMG 23848</strain>
    </source>
</reference>
<dbReference type="OrthoDB" id="7216854at2"/>
<feature type="compositionally biased region" description="Polar residues" evidence="1">
    <location>
        <begin position="1"/>
        <end position="33"/>
    </location>
</feature>
<feature type="compositionally biased region" description="Low complexity" evidence="1">
    <location>
        <begin position="388"/>
        <end position="401"/>
    </location>
</feature>